<sequence>MVYYTHSAFHSKHVLRHLSDSHRFHINSREAARYIQQLEDMQASQLHKEATSVTQHTSDKDSAAATSHPPCLTAVLKQPGPKRKRMGRMKTLYLVRIHKLLHGVSVDGPALFPSSYWADRLQQNQQLHT</sequence>
<dbReference type="GeneID" id="114439893"/>
<protein>
    <submittedName>
        <fullName evidence="3">FERM domain-containing protein 6-like</fullName>
    </submittedName>
</protein>
<dbReference type="RefSeq" id="XP_028267895.1">
    <property type="nucleotide sequence ID" value="XM_028412094.1"/>
</dbReference>
<name>A0A6P7II23_9TELE</name>
<evidence type="ECO:0000313" key="3">
    <source>
        <dbReference type="RefSeq" id="XP_028267895.1"/>
    </source>
</evidence>
<proteinExistence type="predicted"/>
<organism evidence="2 3">
    <name type="scientific">Parambassis ranga</name>
    <name type="common">Indian glassy fish</name>
    <dbReference type="NCBI Taxonomy" id="210632"/>
    <lineage>
        <taxon>Eukaryota</taxon>
        <taxon>Metazoa</taxon>
        <taxon>Chordata</taxon>
        <taxon>Craniata</taxon>
        <taxon>Vertebrata</taxon>
        <taxon>Euteleostomi</taxon>
        <taxon>Actinopterygii</taxon>
        <taxon>Neopterygii</taxon>
        <taxon>Teleostei</taxon>
        <taxon>Neoteleostei</taxon>
        <taxon>Acanthomorphata</taxon>
        <taxon>Ovalentaria</taxon>
        <taxon>Ambassidae</taxon>
        <taxon>Parambassis</taxon>
    </lineage>
</organism>
<dbReference type="AlphaFoldDB" id="A0A6P7II23"/>
<accession>A0A6P7II23</accession>
<reference evidence="3" key="1">
    <citation type="submission" date="2025-08" db="UniProtKB">
        <authorList>
            <consortium name="RefSeq"/>
        </authorList>
    </citation>
    <scope>IDENTIFICATION</scope>
</reference>
<feature type="region of interest" description="Disordered" evidence="1">
    <location>
        <begin position="45"/>
        <end position="69"/>
    </location>
</feature>
<dbReference type="Proteomes" id="UP000515145">
    <property type="component" value="Chromosome 8"/>
</dbReference>
<evidence type="ECO:0000313" key="2">
    <source>
        <dbReference type="Proteomes" id="UP000515145"/>
    </source>
</evidence>
<gene>
    <name evidence="3" type="primary">LOC114439893</name>
</gene>
<evidence type="ECO:0000256" key="1">
    <source>
        <dbReference type="SAM" id="MobiDB-lite"/>
    </source>
</evidence>
<keyword evidence="2" id="KW-1185">Reference proteome</keyword>
<dbReference type="InParanoid" id="A0A6P7II23"/>